<comment type="similarity">
    <text evidence="1 2">Belongs to the MecA family.</text>
</comment>
<dbReference type="HAMAP" id="MF_01124">
    <property type="entry name" value="MecA"/>
    <property type="match status" value="1"/>
</dbReference>
<dbReference type="PIRSF" id="PIRSF029008">
    <property type="entry name" value="MecA"/>
    <property type="match status" value="1"/>
</dbReference>
<evidence type="ECO:0000256" key="1">
    <source>
        <dbReference type="ARBA" id="ARBA00005397"/>
    </source>
</evidence>
<dbReference type="Proteomes" id="UP000371977">
    <property type="component" value="Unassembled WGS sequence"/>
</dbReference>
<keyword evidence="4" id="KW-1185">Reference proteome</keyword>
<accession>A0A6C2C8Z5</accession>
<dbReference type="PANTHER" id="PTHR39161:SF1">
    <property type="entry name" value="ADAPTER PROTEIN MECA 1"/>
    <property type="match status" value="1"/>
</dbReference>
<evidence type="ECO:0000313" key="4">
    <source>
        <dbReference type="Proteomes" id="UP000371977"/>
    </source>
</evidence>
<reference evidence="3 4" key="1">
    <citation type="submission" date="2019-01" db="EMBL/GenBank/DDBJ databases">
        <title>Weissella sp. nov., a novel lactic acid bacterium isolated from animal feces.</title>
        <authorList>
            <person name="Wang L.-T."/>
        </authorList>
    </citation>
    <scope>NUCLEOTIDE SEQUENCE [LARGE SCALE GENOMIC DNA]</scope>
    <source>
        <strain evidence="3 4">8H-2</strain>
    </source>
</reference>
<gene>
    <name evidence="2" type="primary">mecA</name>
    <name evidence="3" type="ORF">ESZ50_03115</name>
</gene>
<name>A0A6C2C8Z5_9LACO</name>
<comment type="caution">
    <text evidence="3">The sequence shown here is derived from an EMBL/GenBank/DDBJ whole genome shotgun (WGS) entry which is preliminary data.</text>
</comment>
<organism evidence="3 4">
    <name type="scientific">Weissella muntiaci</name>
    <dbReference type="NCBI Taxonomy" id="2508881"/>
    <lineage>
        <taxon>Bacteria</taxon>
        <taxon>Bacillati</taxon>
        <taxon>Bacillota</taxon>
        <taxon>Bacilli</taxon>
        <taxon>Lactobacillales</taxon>
        <taxon>Lactobacillaceae</taxon>
        <taxon>Weissella</taxon>
    </lineage>
</organism>
<comment type="function">
    <text evidence="2">Enables the recognition and targeting of unfolded and aggregated proteins to the ClpC protease or to other proteins involved in proteolysis.</text>
</comment>
<dbReference type="EMBL" id="SDGZ01000010">
    <property type="protein sequence ID" value="TYC50059.1"/>
    <property type="molecule type" value="Genomic_DNA"/>
</dbReference>
<dbReference type="PANTHER" id="PTHR39161">
    <property type="entry name" value="ADAPTER PROTEIN MECA"/>
    <property type="match status" value="1"/>
</dbReference>
<comment type="domain">
    <text evidence="2">The N-terminal domain probably binds unfolded/aggregated proteins; the C-terminal domain interacts with ClpC.</text>
</comment>
<dbReference type="Pfam" id="PF05389">
    <property type="entry name" value="MecA"/>
    <property type="match status" value="1"/>
</dbReference>
<evidence type="ECO:0000313" key="3">
    <source>
        <dbReference type="EMBL" id="TYC50059.1"/>
    </source>
</evidence>
<evidence type="ECO:0000256" key="2">
    <source>
        <dbReference type="HAMAP-Rule" id="MF_01124"/>
    </source>
</evidence>
<dbReference type="AlphaFoldDB" id="A0A6C2C8Z5"/>
<dbReference type="RefSeq" id="WP_148622140.1">
    <property type="nucleotide sequence ID" value="NZ_SDGZ01000010.1"/>
</dbReference>
<sequence>MEMERINEDTIRVVVTNEDLAERSMSVIDLLGNQEEIEHFFYSILEEVDVDHDFENNEAVTFQVLPNRNGLEVFISKNLNDRDMVNGVMDSMLGQRDASDASDEVSDALLEQLLDRDGQEAPHPDVKQTMAVEENEAVDELLDDVKNKTVAQTTAHIMMKFEDFEHLIGFAKTTMSIPARTTLYELDARYYLEFLFSTATRQTDIQDIMAVAREYGEVTPISPEVLTEHGKVIFAEHALASVNQYFK</sequence>
<proteinExistence type="inferred from homology"/>
<dbReference type="OrthoDB" id="2360201at2"/>
<dbReference type="Gene3D" id="3.30.70.1950">
    <property type="match status" value="1"/>
</dbReference>
<dbReference type="InterPro" id="IPR008681">
    <property type="entry name" value="Neg-reg_MecA"/>
</dbReference>
<dbReference type="GO" id="GO:0030674">
    <property type="term" value="F:protein-macromolecule adaptor activity"/>
    <property type="evidence" value="ECO:0007669"/>
    <property type="project" value="UniProtKB-UniRule"/>
</dbReference>
<protein>
    <recommendedName>
        <fullName evidence="2">Adapter protein MecA</fullName>
    </recommendedName>
</protein>
<dbReference type="InterPro" id="IPR038471">
    <property type="entry name" value="MecA_C_sf"/>
</dbReference>
<comment type="subunit">
    <text evidence="2">Homodimer.</text>
</comment>